<keyword evidence="2" id="KW-1185">Reference proteome</keyword>
<evidence type="ECO:0000313" key="2">
    <source>
        <dbReference type="Proteomes" id="UP001610432"/>
    </source>
</evidence>
<evidence type="ECO:0000313" key="1">
    <source>
        <dbReference type="EMBL" id="KAL2865530.1"/>
    </source>
</evidence>
<reference evidence="1 2" key="1">
    <citation type="submission" date="2024-07" db="EMBL/GenBank/DDBJ databases">
        <title>Section-level genome sequencing and comparative genomics of Aspergillus sections Usti and Cavernicolus.</title>
        <authorList>
            <consortium name="Lawrence Berkeley National Laboratory"/>
            <person name="Nybo J.L."/>
            <person name="Vesth T.C."/>
            <person name="Theobald S."/>
            <person name="Frisvad J.C."/>
            <person name="Larsen T.O."/>
            <person name="Kjaerboelling I."/>
            <person name="Rothschild-Mancinelli K."/>
            <person name="Lyhne E.K."/>
            <person name="Kogle M.E."/>
            <person name="Barry K."/>
            <person name="Clum A."/>
            <person name="Na H."/>
            <person name="Ledsgaard L."/>
            <person name="Lin J."/>
            <person name="Lipzen A."/>
            <person name="Kuo A."/>
            <person name="Riley R."/>
            <person name="Mondo S."/>
            <person name="Labutti K."/>
            <person name="Haridas S."/>
            <person name="Pangalinan J."/>
            <person name="Salamov A.A."/>
            <person name="Simmons B.A."/>
            <person name="Magnuson J.K."/>
            <person name="Chen J."/>
            <person name="Drula E."/>
            <person name="Henrissat B."/>
            <person name="Wiebenga A."/>
            <person name="Lubbers R.J."/>
            <person name="Gomes A.C."/>
            <person name="Macurrencykelacurrency M.R."/>
            <person name="Stajich J."/>
            <person name="Grigoriev I.V."/>
            <person name="Mortensen U.H."/>
            <person name="De Vries R.P."/>
            <person name="Baker S.E."/>
            <person name="Andersen M.R."/>
        </authorList>
    </citation>
    <scope>NUCLEOTIDE SEQUENCE [LARGE SCALE GENOMIC DNA]</scope>
    <source>
        <strain evidence="1 2">CBS 449.75</strain>
    </source>
</reference>
<protein>
    <submittedName>
        <fullName evidence="1">Uncharacterized protein</fullName>
    </submittedName>
</protein>
<dbReference type="GeneID" id="98140222"/>
<name>A0ABR4LLW5_9EURO</name>
<dbReference type="EMBL" id="JBFXLQ010000031">
    <property type="protein sequence ID" value="KAL2865530.1"/>
    <property type="molecule type" value="Genomic_DNA"/>
</dbReference>
<dbReference type="Proteomes" id="UP001610432">
    <property type="component" value="Unassembled WGS sequence"/>
</dbReference>
<sequence length="155" mass="17369">MGGSKGGRLGREAKGRGKAAGAARVWTSLLFIFRWRSPVLQRQAGIGSPKHCTLHLVMDAHQAVERRGTLTSRRQSRALRVPKVEIDSASTSLDLFYLKKIKKEKKKKEKGKKKKRFSLCDCFDLSFIRSTSRPVILLPLTPGRDFSMLLSRASS</sequence>
<proteinExistence type="predicted"/>
<organism evidence="1 2">
    <name type="scientific">Aspergillus lucknowensis</name>
    <dbReference type="NCBI Taxonomy" id="176173"/>
    <lineage>
        <taxon>Eukaryota</taxon>
        <taxon>Fungi</taxon>
        <taxon>Dikarya</taxon>
        <taxon>Ascomycota</taxon>
        <taxon>Pezizomycotina</taxon>
        <taxon>Eurotiomycetes</taxon>
        <taxon>Eurotiomycetidae</taxon>
        <taxon>Eurotiales</taxon>
        <taxon>Aspergillaceae</taxon>
        <taxon>Aspergillus</taxon>
        <taxon>Aspergillus subgen. Nidulantes</taxon>
    </lineage>
</organism>
<gene>
    <name evidence="1" type="ORF">BJX67DRAFT_177471</name>
</gene>
<accession>A0ABR4LLW5</accession>
<comment type="caution">
    <text evidence="1">The sequence shown here is derived from an EMBL/GenBank/DDBJ whole genome shotgun (WGS) entry which is preliminary data.</text>
</comment>
<dbReference type="RefSeq" id="XP_070884509.1">
    <property type="nucleotide sequence ID" value="XM_071025150.1"/>
</dbReference>